<dbReference type="PANTHER" id="PTHR31342">
    <property type="entry name" value="PROTEIN CHUP1, CHLOROPLASTIC"/>
    <property type="match status" value="1"/>
</dbReference>
<keyword evidence="5" id="KW-1185">Reference proteome</keyword>
<feature type="region of interest" description="Disordered" evidence="3">
    <location>
        <begin position="279"/>
        <end position="451"/>
    </location>
</feature>
<feature type="compositionally biased region" description="Low complexity" evidence="3">
    <location>
        <begin position="470"/>
        <end position="481"/>
    </location>
</feature>
<sequence>MATSVRFCGLKSSLFNRKSCASESMKSCNTTKKPCMVQNEGKGESFEWSFAGADQLILMKVHKKIFVLRDIMDLAPLNDSASLHEMVIATLEDLQRLYPGIIPSKKVSDIKDKSIAQGLAYFCEALKSLEESWMMNNDCVEKSNYELPSCKDDINMQQLGETMFTTLDCLINIASDKFDAIDEELNPPCNSFGKVISNSSFSDGRFYPLTPKSVLESMSPRYSFTTSLWPLRIHAVGKLNPIDLKRLSFHMSPPLIETHNIEKEPTINMEIDLHHKAENPEKDTSQDVGFHLDTPEESNKTTSDHGKTFNKPQTMEEVELSESPKPLETHTLQQKDPLLVSSSSSPSPQLKPTPPPPPPPLPTPCNVPLPPPMPTPHMLQPNKAMPPPPSLPGASSSALAPLAPPPVPFKTESVPALPPPFPCGDGAAVSAPPPPPPGSGRSLRPKVTTKLKRSTQLGNLYRTLKGKVEGSSLRGKSSGGRANAIGAGSTGGKQGMADALAEMTKRSSYFLQIEEDVQRYTKHIIELRSAITNFKTKEMTELVKFHKDVESILENLTDESQVLSRFESFPSKKLEAIRMASALYHRLDAILNELQSWNIVTPLSNLLDKVERYFNKIKTELDALERTKDEESKKFKCHNIEFDFYILTRIKEAMVDVSSNCMELALKERRNGAAATRDSGSNTSDGKRKEFAKLLWRAFQLAFRVYTFAGGHDDRADKLTRELAKEIENDPNHP</sequence>
<name>A0AAN9JR14_CLITE</name>
<evidence type="ECO:0008006" key="6">
    <source>
        <dbReference type="Google" id="ProtNLM"/>
    </source>
</evidence>
<feature type="compositionally biased region" description="Basic and acidic residues" evidence="3">
    <location>
        <begin position="293"/>
        <end position="307"/>
    </location>
</feature>
<dbReference type="InterPro" id="IPR040265">
    <property type="entry name" value="CHUP1/IPGA1-like"/>
</dbReference>
<accession>A0AAN9JR14</accession>
<feature type="region of interest" description="Disordered" evidence="3">
    <location>
        <begin position="469"/>
        <end position="493"/>
    </location>
</feature>
<evidence type="ECO:0000256" key="2">
    <source>
        <dbReference type="SAM" id="Coils"/>
    </source>
</evidence>
<evidence type="ECO:0000313" key="4">
    <source>
        <dbReference type="EMBL" id="KAK7302744.1"/>
    </source>
</evidence>
<keyword evidence="1 2" id="KW-0175">Coiled coil</keyword>
<evidence type="ECO:0000256" key="3">
    <source>
        <dbReference type="SAM" id="MobiDB-lite"/>
    </source>
</evidence>
<organism evidence="4 5">
    <name type="scientific">Clitoria ternatea</name>
    <name type="common">Butterfly pea</name>
    <dbReference type="NCBI Taxonomy" id="43366"/>
    <lineage>
        <taxon>Eukaryota</taxon>
        <taxon>Viridiplantae</taxon>
        <taxon>Streptophyta</taxon>
        <taxon>Embryophyta</taxon>
        <taxon>Tracheophyta</taxon>
        <taxon>Spermatophyta</taxon>
        <taxon>Magnoliopsida</taxon>
        <taxon>eudicotyledons</taxon>
        <taxon>Gunneridae</taxon>
        <taxon>Pentapetalae</taxon>
        <taxon>rosids</taxon>
        <taxon>fabids</taxon>
        <taxon>Fabales</taxon>
        <taxon>Fabaceae</taxon>
        <taxon>Papilionoideae</taxon>
        <taxon>50 kb inversion clade</taxon>
        <taxon>NPAAA clade</taxon>
        <taxon>indigoferoid/millettioid clade</taxon>
        <taxon>Phaseoleae</taxon>
        <taxon>Clitoria</taxon>
    </lineage>
</organism>
<evidence type="ECO:0000313" key="5">
    <source>
        <dbReference type="Proteomes" id="UP001359559"/>
    </source>
</evidence>
<dbReference type="AlphaFoldDB" id="A0AAN9JR14"/>
<feature type="compositionally biased region" description="Low complexity" evidence="3">
    <location>
        <begin position="337"/>
        <end position="348"/>
    </location>
</feature>
<protein>
    <recommendedName>
        <fullName evidence="6">Hydroxyproline-rich glycoprotein family protein</fullName>
    </recommendedName>
</protein>
<reference evidence="4 5" key="1">
    <citation type="submission" date="2024-01" db="EMBL/GenBank/DDBJ databases">
        <title>The genomes of 5 underutilized Papilionoideae crops provide insights into root nodulation and disease resistance.</title>
        <authorList>
            <person name="Yuan L."/>
        </authorList>
    </citation>
    <scope>NUCLEOTIDE SEQUENCE [LARGE SCALE GENOMIC DNA]</scope>
    <source>
        <strain evidence="4">LY-2023</strain>
        <tissue evidence="4">Leaf</tissue>
    </source>
</reference>
<feature type="compositionally biased region" description="Low complexity" evidence="3">
    <location>
        <begin position="392"/>
        <end position="401"/>
    </location>
</feature>
<dbReference type="Proteomes" id="UP001359559">
    <property type="component" value="Unassembled WGS sequence"/>
</dbReference>
<dbReference type="PANTHER" id="PTHR31342:SF53">
    <property type="entry name" value="GLYCOPROTEIN FAMILY PROTEIN, PUTATIVE-RELATED"/>
    <property type="match status" value="1"/>
</dbReference>
<proteinExistence type="predicted"/>
<evidence type="ECO:0000256" key="1">
    <source>
        <dbReference type="ARBA" id="ARBA00023054"/>
    </source>
</evidence>
<dbReference type="EMBL" id="JAYKXN010000003">
    <property type="protein sequence ID" value="KAK7302744.1"/>
    <property type="molecule type" value="Genomic_DNA"/>
</dbReference>
<feature type="compositionally biased region" description="Pro residues" evidence="3">
    <location>
        <begin position="349"/>
        <end position="375"/>
    </location>
</feature>
<comment type="caution">
    <text evidence="4">The sequence shown here is derived from an EMBL/GenBank/DDBJ whole genome shotgun (WGS) entry which is preliminary data.</text>
</comment>
<gene>
    <name evidence="4" type="ORF">RJT34_13640</name>
</gene>
<feature type="coiled-coil region" evidence="2">
    <location>
        <begin position="607"/>
        <end position="641"/>
    </location>
</feature>